<dbReference type="EMBL" id="QSBM01000014">
    <property type="protein sequence ID" value="RGX26986.1"/>
    <property type="molecule type" value="Genomic_DNA"/>
</dbReference>
<feature type="domain" description="DUF434" evidence="1">
    <location>
        <begin position="25"/>
        <end position="77"/>
    </location>
</feature>
<protein>
    <submittedName>
        <fullName evidence="3">DUF434 domain-containing protein</fullName>
    </submittedName>
</protein>
<name>A0A413FC58_9FIRM</name>
<evidence type="ECO:0000313" key="3">
    <source>
        <dbReference type="EMBL" id="RGX26986.1"/>
    </source>
</evidence>
<dbReference type="InterPro" id="IPR041652">
    <property type="entry name" value="DUF5616"/>
</dbReference>
<dbReference type="OrthoDB" id="5372493at2"/>
<feature type="domain" description="DUF5616" evidence="2">
    <location>
        <begin position="87"/>
        <end position="218"/>
    </location>
</feature>
<dbReference type="RefSeq" id="WP_007715261.1">
    <property type="nucleotide sequence ID" value="NZ_BAABXR010000002.1"/>
</dbReference>
<evidence type="ECO:0000313" key="4">
    <source>
        <dbReference type="Proteomes" id="UP000283880"/>
    </source>
</evidence>
<dbReference type="Pfam" id="PF04256">
    <property type="entry name" value="DUF434"/>
    <property type="match status" value="1"/>
</dbReference>
<dbReference type="Pfam" id="PF18481">
    <property type="entry name" value="DUF5616"/>
    <property type="match status" value="1"/>
</dbReference>
<proteinExistence type="predicted"/>
<dbReference type="AlphaFoldDB" id="A0A413FC58"/>
<dbReference type="Proteomes" id="UP000283880">
    <property type="component" value="Unassembled WGS sequence"/>
</dbReference>
<dbReference type="InterPro" id="IPR007368">
    <property type="entry name" value="DUF434"/>
</dbReference>
<dbReference type="PANTHER" id="PTHR42252:SF1">
    <property type="entry name" value="DUF434 DOMAIN-CONTAINING PROTEIN"/>
    <property type="match status" value="1"/>
</dbReference>
<evidence type="ECO:0000259" key="1">
    <source>
        <dbReference type="Pfam" id="PF04256"/>
    </source>
</evidence>
<dbReference type="PANTHER" id="PTHR42252">
    <property type="entry name" value="DUF5616 DOMAIN-CONTAINING PROTEIN"/>
    <property type="match status" value="1"/>
</dbReference>
<evidence type="ECO:0000259" key="2">
    <source>
        <dbReference type="Pfam" id="PF18481"/>
    </source>
</evidence>
<sequence>MDIVRRGYVPQDAVEFGPKYRDFMERAAVEVGFLINRGYDVKSASTFVGNHYMLSERQRMALARILSPEDMIEKRRRAEIGRFSPPQAVVIDGFNLIVTLEVAFSGSLLIGGADGTVRDLAGLRGTYRIVDKTEFAVSAMFRYMRENGIRAAKIYLDQPVSNSGRLAALIRERAEAAGVETEVELRPDVDRCLYDREAVVTTDAIILNHCISWYNMARWMIERYVPDAWIYRLGTSGAGGDVNCGETGPV</sequence>
<reference evidence="3 4" key="1">
    <citation type="submission" date="2018-08" db="EMBL/GenBank/DDBJ databases">
        <title>A genome reference for cultivated species of the human gut microbiota.</title>
        <authorList>
            <person name="Zou Y."/>
            <person name="Xue W."/>
            <person name="Luo G."/>
        </authorList>
    </citation>
    <scope>NUCLEOTIDE SEQUENCE [LARGE SCALE GENOMIC DNA]</scope>
    <source>
        <strain evidence="3 4">AF04-15</strain>
    </source>
</reference>
<accession>A0A413FC58</accession>
<organism evidence="3 4">
    <name type="scientific">Enterocloster asparagiformis</name>
    <dbReference type="NCBI Taxonomy" id="333367"/>
    <lineage>
        <taxon>Bacteria</taxon>
        <taxon>Bacillati</taxon>
        <taxon>Bacillota</taxon>
        <taxon>Clostridia</taxon>
        <taxon>Lachnospirales</taxon>
        <taxon>Lachnospiraceae</taxon>
        <taxon>Enterocloster</taxon>
    </lineage>
</organism>
<gene>
    <name evidence="3" type="ORF">DWV29_18090</name>
</gene>
<comment type="caution">
    <text evidence="3">The sequence shown here is derived from an EMBL/GenBank/DDBJ whole genome shotgun (WGS) entry which is preliminary data.</text>
</comment>